<organism evidence="1 2">
    <name type="scientific">Elysia marginata</name>
    <dbReference type="NCBI Taxonomy" id="1093978"/>
    <lineage>
        <taxon>Eukaryota</taxon>
        <taxon>Metazoa</taxon>
        <taxon>Spiralia</taxon>
        <taxon>Lophotrochozoa</taxon>
        <taxon>Mollusca</taxon>
        <taxon>Gastropoda</taxon>
        <taxon>Heterobranchia</taxon>
        <taxon>Euthyneura</taxon>
        <taxon>Panpulmonata</taxon>
        <taxon>Sacoglossa</taxon>
        <taxon>Placobranchoidea</taxon>
        <taxon>Plakobranchidae</taxon>
        <taxon>Elysia</taxon>
    </lineage>
</organism>
<evidence type="ECO:0000313" key="1">
    <source>
        <dbReference type="EMBL" id="GFS19463.1"/>
    </source>
</evidence>
<keyword evidence="2" id="KW-1185">Reference proteome</keyword>
<comment type="caution">
    <text evidence="1">The sequence shown here is derived from an EMBL/GenBank/DDBJ whole genome shotgun (WGS) entry which is preliminary data.</text>
</comment>
<sequence length="176" mass="19980">MDQLLTASLKKGSNCRVDQFVVPSTFLFRRCPNEMVTNEEPIKKCNVTGMWGTYDVDVETACKNLTARHYAVYHWPYSDYLMNEKGFYANIFCALCNMAGFPKHGYCKSGSGDNVHTIPRRKAPPFSVLLGFRGFNPKLSQPVYVSSFTFKNCPDGEWPSPDASILLINVNYIDFF</sequence>
<dbReference type="Proteomes" id="UP000762676">
    <property type="component" value="Unassembled WGS sequence"/>
</dbReference>
<gene>
    <name evidence="1" type="ORF">ElyMa_003289800</name>
</gene>
<proteinExistence type="predicted"/>
<name>A0AAV4JCP8_9GAST</name>
<dbReference type="EMBL" id="BMAT01006761">
    <property type="protein sequence ID" value="GFS19463.1"/>
    <property type="molecule type" value="Genomic_DNA"/>
</dbReference>
<dbReference type="AlphaFoldDB" id="A0AAV4JCP8"/>
<reference evidence="1 2" key="1">
    <citation type="journal article" date="2021" name="Elife">
        <title>Chloroplast acquisition without the gene transfer in kleptoplastic sea slugs, Plakobranchus ocellatus.</title>
        <authorList>
            <person name="Maeda T."/>
            <person name="Takahashi S."/>
            <person name="Yoshida T."/>
            <person name="Shimamura S."/>
            <person name="Takaki Y."/>
            <person name="Nagai Y."/>
            <person name="Toyoda A."/>
            <person name="Suzuki Y."/>
            <person name="Arimoto A."/>
            <person name="Ishii H."/>
            <person name="Satoh N."/>
            <person name="Nishiyama T."/>
            <person name="Hasebe M."/>
            <person name="Maruyama T."/>
            <person name="Minagawa J."/>
            <person name="Obokata J."/>
            <person name="Shigenobu S."/>
        </authorList>
    </citation>
    <scope>NUCLEOTIDE SEQUENCE [LARGE SCALE GENOMIC DNA]</scope>
</reference>
<evidence type="ECO:0000313" key="2">
    <source>
        <dbReference type="Proteomes" id="UP000762676"/>
    </source>
</evidence>
<protein>
    <submittedName>
        <fullName evidence="1">Uncharacterized protein</fullName>
    </submittedName>
</protein>
<accession>A0AAV4JCP8</accession>